<accession>A0ABU0YG08</accession>
<dbReference type="InterPro" id="IPR051446">
    <property type="entry name" value="HTH_trans_reg/aminotransferase"/>
</dbReference>
<feature type="domain" description="HTH gntR-type" evidence="6">
    <location>
        <begin position="21"/>
        <end position="89"/>
    </location>
</feature>
<dbReference type="PROSITE" id="PS50949">
    <property type="entry name" value="HTH_GNTR"/>
    <property type="match status" value="1"/>
</dbReference>
<keyword evidence="8" id="KW-1185">Reference proteome</keyword>
<dbReference type="RefSeq" id="WP_379954051.1">
    <property type="nucleotide sequence ID" value="NZ_JAUYVI010000001.1"/>
</dbReference>
<dbReference type="InterPro" id="IPR000524">
    <property type="entry name" value="Tscrpt_reg_HTH_GntR"/>
</dbReference>
<protein>
    <submittedName>
        <fullName evidence="7">PLP-dependent aminotransferase family protein</fullName>
    </submittedName>
</protein>
<evidence type="ECO:0000259" key="6">
    <source>
        <dbReference type="PROSITE" id="PS50949"/>
    </source>
</evidence>
<dbReference type="Gene3D" id="3.40.640.10">
    <property type="entry name" value="Type I PLP-dependent aspartate aminotransferase-like (Major domain)"/>
    <property type="match status" value="1"/>
</dbReference>
<evidence type="ECO:0000313" key="7">
    <source>
        <dbReference type="EMBL" id="MDQ7246661.1"/>
    </source>
</evidence>
<dbReference type="PANTHER" id="PTHR46577">
    <property type="entry name" value="HTH-TYPE TRANSCRIPTIONAL REGULATORY PROTEIN GABR"/>
    <property type="match status" value="1"/>
</dbReference>
<dbReference type="InterPro" id="IPR004839">
    <property type="entry name" value="Aminotransferase_I/II_large"/>
</dbReference>
<dbReference type="InterPro" id="IPR015421">
    <property type="entry name" value="PyrdxlP-dep_Trfase_major"/>
</dbReference>
<sequence>MARRRGKGSLVSLAIRPTGEGPLSRQLYAAMRAAILEGRLGAGDRMPASRVLAADLGVSRNTALAAVDQLVSEGYLETRRGSGCYVARDLPDARPTPVAARGLPAAAAVVRLSRRGRGLAATPRSAAAARGRWYPCFAPGVPDSSDFPFALWARLLARSWRHPAGDLVQGGDPAGHPDLRKAVADYLRQARGVRCAAEHILILSGIRQAVDLTCRLLLDPGDAVWLENPCHAGVRAAIAAAAVKIADVPVDADGIVVARGIAKAPKARLACVAPSHQYPLGVVLSLQRRLQLLAWAREAKAWILEDDYDSEFRYEGRPLATLQSLDSEGRVIYVGSLSKVLFPSLRIAYLVAPPALVDAFRRARAAIDEYPPMTPQPALAAFFAEGHLAAHVRRQRKRYADRQARLLALAARHLAGKLELAADPAGLHLVARPVGALVRLPDTEIERRLNAAGIVAPALSSYYAGGRTQSGLLLGYAAVPDDLVEPALRRMAEVLGT</sequence>
<organism evidence="7 8">
    <name type="scientific">Dongia sedimenti</name>
    <dbReference type="NCBI Taxonomy" id="3064282"/>
    <lineage>
        <taxon>Bacteria</taxon>
        <taxon>Pseudomonadati</taxon>
        <taxon>Pseudomonadota</taxon>
        <taxon>Alphaproteobacteria</taxon>
        <taxon>Rhodospirillales</taxon>
        <taxon>Dongiaceae</taxon>
        <taxon>Dongia</taxon>
    </lineage>
</organism>
<dbReference type="GO" id="GO:0008483">
    <property type="term" value="F:transaminase activity"/>
    <property type="evidence" value="ECO:0007669"/>
    <property type="project" value="UniProtKB-KW"/>
</dbReference>
<dbReference type="SMART" id="SM00345">
    <property type="entry name" value="HTH_GNTR"/>
    <property type="match status" value="1"/>
</dbReference>
<keyword evidence="3" id="KW-0805">Transcription regulation</keyword>
<evidence type="ECO:0000256" key="4">
    <source>
        <dbReference type="ARBA" id="ARBA00023125"/>
    </source>
</evidence>
<evidence type="ECO:0000256" key="2">
    <source>
        <dbReference type="ARBA" id="ARBA00022898"/>
    </source>
</evidence>
<dbReference type="Pfam" id="PF00392">
    <property type="entry name" value="GntR"/>
    <property type="match status" value="1"/>
</dbReference>
<evidence type="ECO:0000256" key="5">
    <source>
        <dbReference type="ARBA" id="ARBA00023163"/>
    </source>
</evidence>
<dbReference type="CDD" id="cd07377">
    <property type="entry name" value="WHTH_GntR"/>
    <property type="match status" value="1"/>
</dbReference>
<keyword evidence="5" id="KW-0804">Transcription</keyword>
<dbReference type="SUPFAM" id="SSF46785">
    <property type="entry name" value="Winged helix' DNA-binding domain"/>
    <property type="match status" value="1"/>
</dbReference>
<dbReference type="InterPro" id="IPR036388">
    <property type="entry name" value="WH-like_DNA-bd_sf"/>
</dbReference>
<comment type="similarity">
    <text evidence="1">In the C-terminal section; belongs to the class-I pyridoxal-phosphate-dependent aminotransferase family.</text>
</comment>
<evidence type="ECO:0000313" key="8">
    <source>
        <dbReference type="Proteomes" id="UP001230156"/>
    </source>
</evidence>
<proteinExistence type="inferred from homology"/>
<dbReference type="InterPro" id="IPR036390">
    <property type="entry name" value="WH_DNA-bd_sf"/>
</dbReference>
<dbReference type="SUPFAM" id="SSF53383">
    <property type="entry name" value="PLP-dependent transferases"/>
    <property type="match status" value="1"/>
</dbReference>
<keyword evidence="4" id="KW-0238">DNA-binding</keyword>
<reference evidence="8" key="1">
    <citation type="submission" date="2023-08" db="EMBL/GenBank/DDBJ databases">
        <title>Rhodospirillaceae gen. nov., a novel taxon isolated from the Yangtze River Yuezi River estuary sludge.</title>
        <authorList>
            <person name="Ruan L."/>
        </authorList>
    </citation>
    <scope>NUCLEOTIDE SEQUENCE [LARGE SCALE GENOMIC DNA]</scope>
    <source>
        <strain evidence="8">R-7</strain>
    </source>
</reference>
<comment type="caution">
    <text evidence="7">The sequence shown here is derived from an EMBL/GenBank/DDBJ whole genome shotgun (WGS) entry which is preliminary data.</text>
</comment>
<dbReference type="Pfam" id="PF00155">
    <property type="entry name" value="Aminotran_1_2"/>
    <property type="match status" value="1"/>
</dbReference>
<dbReference type="InterPro" id="IPR015424">
    <property type="entry name" value="PyrdxlP-dep_Trfase"/>
</dbReference>
<keyword evidence="2" id="KW-0663">Pyridoxal phosphate</keyword>
<dbReference type="CDD" id="cd00609">
    <property type="entry name" value="AAT_like"/>
    <property type="match status" value="1"/>
</dbReference>
<dbReference type="EMBL" id="JAUYVI010000001">
    <property type="protein sequence ID" value="MDQ7246661.1"/>
    <property type="molecule type" value="Genomic_DNA"/>
</dbReference>
<evidence type="ECO:0000256" key="1">
    <source>
        <dbReference type="ARBA" id="ARBA00005384"/>
    </source>
</evidence>
<dbReference type="Proteomes" id="UP001230156">
    <property type="component" value="Unassembled WGS sequence"/>
</dbReference>
<dbReference type="Gene3D" id="1.10.10.10">
    <property type="entry name" value="Winged helix-like DNA-binding domain superfamily/Winged helix DNA-binding domain"/>
    <property type="match status" value="1"/>
</dbReference>
<keyword evidence="7" id="KW-0808">Transferase</keyword>
<name>A0ABU0YG08_9PROT</name>
<keyword evidence="7" id="KW-0032">Aminotransferase</keyword>
<dbReference type="PANTHER" id="PTHR46577:SF1">
    <property type="entry name" value="HTH-TYPE TRANSCRIPTIONAL REGULATORY PROTEIN GABR"/>
    <property type="match status" value="1"/>
</dbReference>
<evidence type="ECO:0000256" key="3">
    <source>
        <dbReference type="ARBA" id="ARBA00023015"/>
    </source>
</evidence>
<dbReference type="PRINTS" id="PR00035">
    <property type="entry name" value="HTHGNTR"/>
</dbReference>
<gene>
    <name evidence="7" type="ORF">Q8A70_03250</name>
</gene>